<proteinExistence type="predicted"/>
<sequence>MAATAYYQNREKAFNRTSRIHRDLNRASAYIFDSDANSLSAYSRPSGRSSSLTRDAPRYVDPSNAGYRFKDKLPTNDFHRRSIKIPIQTTSSHLSPSASSSVSTIQSPKKAYNKDFNPYSETARYKREQEMKDIHNDFMRSWKDQQGMGNGNEEKKSKSYHKIMGSTVSALEDRDFTRQTIGDIFKDMSKFSTKTVAALSTLDTSGANKTKNYNWRKEIEKYESTGQLERDARIRNIEIRNKRHEDETDFKVRPIRTQRDESAPASLSRRIRPSEPNPPPQKIHSNISRIAAETKVVRISTPEDYRKEKINHIVIAPKVKIEEQPAVASPVKSLQKEDSIKGSPLAPMENTPTTLSPVKKRAKILKKKSQKEEENVKDEAPVLEEVSLDKKEEAYVESSSPNETPKKDEEEEDVHGTKKMKDEFSSRMASLDAEMTAGRSNLARIRERIRKAKKGIMEVGEMIENS</sequence>
<evidence type="ECO:0000313" key="2">
    <source>
        <dbReference type="EMBL" id="CDW27385.1"/>
    </source>
</evidence>
<feature type="compositionally biased region" description="Basic and acidic residues" evidence="1">
    <location>
        <begin position="370"/>
        <end position="380"/>
    </location>
</feature>
<feature type="region of interest" description="Disordered" evidence="1">
    <location>
        <begin position="40"/>
        <end position="67"/>
    </location>
</feature>
<name>A0A0K2TNI6_LEPSM</name>
<feature type="region of interest" description="Disordered" evidence="1">
    <location>
        <begin position="249"/>
        <end position="284"/>
    </location>
</feature>
<dbReference type="OrthoDB" id="10674940at2759"/>
<reference evidence="2" key="1">
    <citation type="submission" date="2014-05" db="EMBL/GenBank/DDBJ databases">
        <authorList>
            <person name="Chronopoulou M."/>
        </authorList>
    </citation>
    <scope>NUCLEOTIDE SEQUENCE</scope>
    <source>
        <tissue evidence="2">Whole organism</tissue>
    </source>
</reference>
<feature type="compositionally biased region" description="Low complexity" evidence="1">
    <location>
        <begin position="40"/>
        <end position="52"/>
    </location>
</feature>
<dbReference type="AlphaFoldDB" id="A0A0K2TNI6"/>
<feature type="compositionally biased region" description="Basic and acidic residues" evidence="1">
    <location>
        <begin position="404"/>
        <end position="425"/>
    </location>
</feature>
<accession>A0A0K2TNI6</accession>
<feature type="compositionally biased region" description="Basic and acidic residues" evidence="1">
    <location>
        <begin position="249"/>
        <end position="262"/>
    </location>
</feature>
<feature type="compositionally biased region" description="Low complexity" evidence="1">
    <location>
        <begin position="91"/>
        <end position="106"/>
    </location>
</feature>
<feature type="region of interest" description="Disordered" evidence="1">
    <location>
        <begin position="330"/>
        <end position="435"/>
    </location>
</feature>
<organism evidence="2">
    <name type="scientific">Lepeophtheirus salmonis</name>
    <name type="common">Salmon louse</name>
    <name type="synonym">Caligus salmonis</name>
    <dbReference type="NCBI Taxonomy" id="72036"/>
    <lineage>
        <taxon>Eukaryota</taxon>
        <taxon>Metazoa</taxon>
        <taxon>Ecdysozoa</taxon>
        <taxon>Arthropoda</taxon>
        <taxon>Crustacea</taxon>
        <taxon>Multicrustacea</taxon>
        <taxon>Hexanauplia</taxon>
        <taxon>Copepoda</taxon>
        <taxon>Siphonostomatoida</taxon>
        <taxon>Caligidae</taxon>
        <taxon>Lepeophtheirus</taxon>
    </lineage>
</organism>
<protein>
    <submittedName>
        <fullName evidence="2">Uncharacterized protein</fullName>
    </submittedName>
</protein>
<evidence type="ECO:0000256" key="1">
    <source>
        <dbReference type="SAM" id="MobiDB-lite"/>
    </source>
</evidence>
<feature type="compositionally biased region" description="Basic residues" evidence="1">
    <location>
        <begin position="358"/>
        <end position="369"/>
    </location>
</feature>
<dbReference type="EMBL" id="HACA01010024">
    <property type="protein sequence ID" value="CDW27385.1"/>
    <property type="molecule type" value="Transcribed_RNA"/>
</dbReference>
<feature type="region of interest" description="Disordered" evidence="1">
    <location>
        <begin position="87"/>
        <end position="106"/>
    </location>
</feature>